<evidence type="ECO:0000313" key="1">
    <source>
        <dbReference type="EMBL" id="EKC62886.1"/>
    </source>
</evidence>
<proteinExistence type="predicted"/>
<dbReference type="SUPFAM" id="SSF64182">
    <property type="entry name" value="DHH phosphoesterases"/>
    <property type="match status" value="1"/>
</dbReference>
<comment type="caution">
    <text evidence="1">The sequence shown here is derived from an EMBL/GenBank/DDBJ whole genome shotgun (WGS) entry which is preliminary data.</text>
</comment>
<feature type="non-terminal residue" evidence="1">
    <location>
        <position position="1"/>
    </location>
</feature>
<gene>
    <name evidence="1" type="ORF">LEA_11612</name>
</gene>
<sequence>KEDSDANITCAKAADELLTISNITASFVIGKMGDKIYISGRSIGDINVQLILKNLVAEEE</sequence>
<dbReference type="AlphaFoldDB" id="K1TU79"/>
<protein>
    <submittedName>
        <fullName evidence="1">Uncharacterized protein</fullName>
    </submittedName>
</protein>
<dbReference type="InterPro" id="IPR038763">
    <property type="entry name" value="DHH_sf"/>
</dbReference>
<organism evidence="1">
    <name type="scientific">human gut metagenome</name>
    <dbReference type="NCBI Taxonomy" id="408170"/>
    <lineage>
        <taxon>unclassified sequences</taxon>
        <taxon>metagenomes</taxon>
        <taxon>organismal metagenomes</taxon>
    </lineage>
</organism>
<name>K1TU79_9ZZZZ</name>
<dbReference type="EMBL" id="AJWY01007835">
    <property type="protein sequence ID" value="EKC62886.1"/>
    <property type="molecule type" value="Genomic_DNA"/>
</dbReference>
<accession>K1TU79</accession>
<dbReference type="Gene3D" id="3.10.310.30">
    <property type="match status" value="1"/>
</dbReference>
<reference evidence="1" key="1">
    <citation type="journal article" date="2013" name="Environ. Microbiol.">
        <title>Microbiota from the distal guts of lean and obese adolescents exhibit partial functional redundancy besides clear differences in community structure.</title>
        <authorList>
            <person name="Ferrer M."/>
            <person name="Ruiz A."/>
            <person name="Lanza F."/>
            <person name="Haange S.B."/>
            <person name="Oberbach A."/>
            <person name="Till H."/>
            <person name="Bargiela R."/>
            <person name="Campoy C."/>
            <person name="Segura M.T."/>
            <person name="Richter M."/>
            <person name="von Bergen M."/>
            <person name="Seifert J."/>
            <person name="Suarez A."/>
        </authorList>
    </citation>
    <scope>NUCLEOTIDE SEQUENCE</scope>
</reference>